<reference evidence="3" key="1">
    <citation type="submission" date="2015-06" db="EMBL/GenBank/DDBJ databases">
        <title>Expansion of signal transduction pathways in fungi by whole-genome duplication.</title>
        <authorList>
            <consortium name="DOE Joint Genome Institute"/>
            <person name="Corrochano L.M."/>
            <person name="Kuo A."/>
            <person name="Marcet-Houben M."/>
            <person name="Polaino S."/>
            <person name="Salamov A."/>
            <person name="Villalobos J.M."/>
            <person name="Alvarez M.I."/>
            <person name="Avalos J."/>
            <person name="Benito E.P."/>
            <person name="Benoit I."/>
            <person name="Burger G."/>
            <person name="Camino L.P."/>
            <person name="Canovas D."/>
            <person name="Cerda-Olmedo E."/>
            <person name="Cheng J.-F."/>
            <person name="Dominguez A."/>
            <person name="Elias M."/>
            <person name="Eslava A.P."/>
            <person name="Glaser F."/>
            <person name="Grimwood J."/>
            <person name="Gutierrez G."/>
            <person name="Heitman J."/>
            <person name="Henrissat B."/>
            <person name="Iturriaga E.A."/>
            <person name="Lang B.F."/>
            <person name="Lavin J.L."/>
            <person name="Lee S."/>
            <person name="Li W."/>
            <person name="Lindquist E."/>
            <person name="Lopez-Garcia S."/>
            <person name="Luque E.M."/>
            <person name="Marcos A.T."/>
            <person name="Martin J."/>
            <person name="McCluskey K."/>
            <person name="Medina H.R."/>
            <person name="Miralles-Duran A."/>
            <person name="Miyazaki A."/>
            <person name="Munoz-Torres E."/>
            <person name="Oguiza J.A."/>
            <person name="Ohm R."/>
            <person name="Olmedo M."/>
            <person name="Orejas M."/>
            <person name="Ortiz-Castellanos L."/>
            <person name="Pisabarro A.G."/>
            <person name="Rodriguez-Romero J."/>
            <person name="Ruiz-Herrera J."/>
            <person name="Ruiz-Vazquez R."/>
            <person name="Sanz C."/>
            <person name="Schackwitz W."/>
            <person name="Schmutz J."/>
            <person name="Shahriari M."/>
            <person name="Shelest E."/>
            <person name="Silva-Franco F."/>
            <person name="Soanes D."/>
            <person name="Syed K."/>
            <person name="Tagua V.G."/>
            <person name="Talbot N.J."/>
            <person name="Thon M."/>
            <person name="De vries R.P."/>
            <person name="Wiebenga A."/>
            <person name="Yadav J.S."/>
            <person name="Braun E.L."/>
            <person name="Baker S."/>
            <person name="Garre V."/>
            <person name="Horwitz B."/>
            <person name="Torres-Martinez S."/>
            <person name="Idnurm A."/>
            <person name="Herrera-Estrella A."/>
            <person name="Gabaldon T."/>
            <person name="Grigoriev I.V."/>
        </authorList>
    </citation>
    <scope>NUCLEOTIDE SEQUENCE [LARGE SCALE GENOMIC DNA]</scope>
    <source>
        <strain evidence="3">NRRL 1555(-)</strain>
    </source>
</reference>
<dbReference type="InParanoid" id="A0A162TQ59"/>
<gene>
    <name evidence="2" type="ORF">PHYBLDRAFT_67026</name>
</gene>
<keyword evidence="1" id="KW-0472">Membrane</keyword>
<name>A0A162TQ59_PHYB8</name>
<dbReference type="AlphaFoldDB" id="A0A162TQ59"/>
<organism evidence="2 3">
    <name type="scientific">Phycomyces blakesleeanus (strain ATCC 8743b / DSM 1359 / FGSC 10004 / NBRC 33097 / NRRL 1555)</name>
    <dbReference type="NCBI Taxonomy" id="763407"/>
    <lineage>
        <taxon>Eukaryota</taxon>
        <taxon>Fungi</taxon>
        <taxon>Fungi incertae sedis</taxon>
        <taxon>Mucoromycota</taxon>
        <taxon>Mucoromycotina</taxon>
        <taxon>Mucoromycetes</taxon>
        <taxon>Mucorales</taxon>
        <taxon>Phycomycetaceae</taxon>
        <taxon>Phycomyces</taxon>
    </lineage>
</organism>
<proteinExistence type="predicted"/>
<evidence type="ECO:0000256" key="1">
    <source>
        <dbReference type="SAM" id="Phobius"/>
    </source>
</evidence>
<accession>A0A162TQ59</accession>
<keyword evidence="3" id="KW-1185">Reference proteome</keyword>
<keyword evidence="1" id="KW-1133">Transmembrane helix</keyword>
<evidence type="ECO:0000313" key="2">
    <source>
        <dbReference type="EMBL" id="OAD68923.1"/>
    </source>
</evidence>
<evidence type="ECO:0000313" key="3">
    <source>
        <dbReference type="Proteomes" id="UP000077315"/>
    </source>
</evidence>
<feature type="transmembrane region" description="Helical" evidence="1">
    <location>
        <begin position="40"/>
        <end position="66"/>
    </location>
</feature>
<protein>
    <submittedName>
        <fullName evidence="2">Uncharacterized protein</fullName>
    </submittedName>
</protein>
<dbReference type="EMBL" id="KV440993">
    <property type="protein sequence ID" value="OAD68923.1"/>
    <property type="molecule type" value="Genomic_DNA"/>
</dbReference>
<dbReference type="VEuPathDB" id="FungiDB:PHYBLDRAFT_67026"/>
<dbReference type="Proteomes" id="UP000077315">
    <property type="component" value="Unassembled WGS sequence"/>
</dbReference>
<dbReference type="RefSeq" id="XP_018286963.1">
    <property type="nucleotide sequence ID" value="XM_018441725.1"/>
</dbReference>
<sequence length="110" mass="12664">MKGYSGQYDSFTINVLIFKKTNIRSNLILKQELDKPSNAIFIYISNFYLFLFIFEKTLFEIAGAILQKSMHLLKRLTYIHIESRALTKNSQPSGSFSTSGYLIKDPDLTL</sequence>
<dbReference type="GeneID" id="29002631"/>
<keyword evidence="1" id="KW-0812">Transmembrane</keyword>